<dbReference type="PANTHER" id="PTHR11903">
    <property type="entry name" value="PROSTAGLANDIN G/H SYNTHASE"/>
    <property type="match status" value="1"/>
</dbReference>
<organism evidence="7 8">
    <name type="scientific">Clohesyomyces aquaticus</name>
    <dbReference type="NCBI Taxonomy" id="1231657"/>
    <lineage>
        <taxon>Eukaryota</taxon>
        <taxon>Fungi</taxon>
        <taxon>Dikarya</taxon>
        <taxon>Ascomycota</taxon>
        <taxon>Pezizomycotina</taxon>
        <taxon>Dothideomycetes</taxon>
        <taxon>Pleosporomycetidae</taxon>
        <taxon>Pleosporales</taxon>
        <taxon>Lindgomycetaceae</taxon>
        <taxon>Clohesyomyces</taxon>
    </lineage>
</organism>
<dbReference type="InterPro" id="IPR037120">
    <property type="entry name" value="Haem_peroxidase_sf_animal"/>
</dbReference>
<dbReference type="GO" id="GO:0020037">
    <property type="term" value="F:heme binding"/>
    <property type="evidence" value="ECO:0007669"/>
    <property type="project" value="InterPro"/>
</dbReference>
<dbReference type="STRING" id="1231657.A0A1Y1ZSN7"/>
<dbReference type="EMBL" id="MCFA01000045">
    <property type="protein sequence ID" value="ORY13037.1"/>
    <property type="molecule type" value="Genomic_DNA"/>
</dbReference>
<dbReference type="Gene3D" id="1.10.640.10">
    <property type="entry name" value="Haem peroxidase domain superfamily, animal type"/>
    <property type="match status" value="1"/>
</dbReference>
<dbReference type="GO" id="GO:0004601">
    <property type="term" value="F:peroxidase activity"/>
    <property type="evidence" value="ECO:0007669"/>
    <property type="project" value="UniProtKB-KW"/>
</dbReference>
<keyword evidence="2" id="KW-0349">Heme</keyword>
<name>A0A1Y1ZSN7_9PLEO</name>
<dbReference type="InterPro" id="IPR019791">
    <property type="entry name" value="Haem_peroxidase_animal"/>
</dbReference>
<evidence type="ECO:0000256" key="5">
    <source>
        <dbReference type="ARBA" id="ARBA00023002"/>
    </source>
</evidence>
<dbReference type="GO" id="GO:0005506">
    <property type="term" value="F:iron ion binding"/>
    <property type="evidence" value="ECO:0007669"/>
    <property type="project" value="InterPro"/>
</dbReference>
<dbReference type="InterPro" id="IPR034812">
    <property type="entry name" value="Ppo-like_N"/>
</dbReference>
<comment type="caution">
    <text evidence="7">The sequence shown here is derived from an EMBL/GenBank/DDBJ whole genome shotgun (WGS) entry which is preliminary data.</text>
</comment>
<sequence>MTPLAPYWWYAGTICALSPPSHVFGPLWRLTSGIRGPSVCSAAVIPASLAPYQWYAKLGSPASVRRTAAAVSSAQGLFKGSAEAAADGGLVEDRDYVMKKLVAALASLSLESMVAELGTGTMLKTLWDNLKHPPISYMGNPFKYWAADGSNSNVMLPHIEKSGSFYARSVTPRHIPTVAPPDSGLLFDTLPARKSPPKEHPSKISSMPFALARIIIYDLFRTNDFEQNLVDVSSYLDLSPLYGSNKDIQDMVRAFKDGKLKLDTFAEVRLLGQPPESAALLICFNRYHNYTADPLAITNEAQRFSCPDDISMASTEVYVAAVAKRDNDVFQTARLATCALHMNITTNDYFRTILNTHRTDSNWTLNPRRDYSEIFGSGNLEKGIGNQVSAEFNLIYRWYSTISARNEHWLDAFFERLFPGPNQRTFSHLKRNDDGGFDHNVAGSFGARNVSLALKAVEIMGIWQGRKWVLVTLNELREYFGMLPYKAIFKINSDPDVAAALEALCRNLENVEIYPAVVVEEAKEPMIPASGLCAGFTTTRAILSDAMALVCGDRFYTFDYNPANLTAFGFREVANDVGIAGGGPMYNLLMRAFRKLASRVTTGETPIYAYYPFTVPSENRLIQRALEHKQDFTYDSPQRVARSIIGTSWKGVHAVLSDSKDFRVPWVHAGGDEESDAKQRRLVGQSIYGPEHSIYDFRYFFENCTTNLIRGRSRKLRDICEIEVVRDVASLSCAAFVVNLLYILIKSYDSDAVFDARNLYDMLCAIFAYIFLHHDPVDSMSLQMNAKKAYQELTGVMKPVCQAQYGQGFTSLLQQFYAKVGPKASLRTHGAKLLRHLFEARKGVDEVVSIVISTACAAVVPSALALPQALDLFLQEQHSSHWSEIHELSRDVSSQAFEKLRKYALESSPSHQPHVRSGDTILLSLSSASVDPENFPAPDEIRLDRSEDAYMHLGYRPHACLGRHIAFVALASQLRVFGRLKGLKRSPRPQEQRVGRNYESPI</sequence>
<keyword evidence="5" id="KW-0560">Oxidoreductase</keyword>
<evidence type="ECO:0000313" key="7">
    <source>
        <dbReference type="EMBL" id="ORY13037.1"/>
    </source>
</evidence>
<evidence type="ECO:0000256" key="6">
    <source>
        <dbReference type="ARBA" id="ARBA00023004"/>
    </source>
</evidence>
<keyword evidence="4" id="KW-0223">Dioxygenase</keyword>
<keyword evidence="3" id="KW-0479">Metal-binding</keyword>
<dbReference type="CDD" id="cd09817">
    <property type="entry name" value="linoleate_diol_synthase_like"/>
    <property type="match status" value="1"/>
</dbReference>
<dbReference type="GO" id="GO:0006979">
    <property type="term" value="P:response to oxidative stress"/>
    <property type="evidence" value="ECO:0007669"/>
    <property type="project" value="InterPro"/>
</dbReference>
<gene>
    <name evidence="7" type="ORF">BCR34DRAFT_623992</name>
</gene>
<dbReference type="GO" id="GO:0051213">
    <property type="term" value="F:dioxygenase activity"/>
    <property type="evidence" value="ECO:0007669"/>
    <property type="project" value="UniProtKB-KW"/>
</dbReference>
<proteinExistence type="inferred from homology"/>
<evidence type="ECO:0000256" key="2">
    <source>
        <dbReference type="ARBA" id="ARBA00022617"/>
    </source>
</evidence>
<dbReference type="Gene3D" id="1.10.630.10">
    <property type="entry name" value="Cytochrome P450"/>
    <property type="match status" value="1"/>
</dbReference>
<accession>A0A1Y1ZSN7</accession>
<dbReference type="GO" id="GO:0016705">
    <property type="term" value="F:oxidoreductase activity, acting on paired donors, with incorporation or reduction of molecular oxygen"/>
    <property type="evidence" value="ECO:0007669"/>
    <property type="project" value="InterPro"/>
</dbReference>
<protein>
    <submittedName>
        <fullName evidence="7">Heme peroxidase</fullName>
    </submittedName>
</protein>
<dbReference type="AlphaFoldDB" id="A0A1Y1ZSN7"/>
<evidence type="ECO:0000256" key="4">
    <source>
        <dbReference type="ARBA" id="ARBA00022964"/>
    </source>
</evidence>
<dbReference type="OrthoDB" id="823504at2759"/>
<reference evidence="7 8" key="1">
    <citation type="submission" date="2016-07" db="EMBL/GenBank/DDBJ databases">
        <title>Pervasive Adenine N6-methylation of Active Genes in Fungi.</title>
        <authorList>
            <consortium name="DOE Joint Genome Institute"/>
            <person name="Mondo S.J."/>
            <person name="Dannebaum R.O."/>
            <person name="Kuo R.C."/>
            <person name="Labutti K."/>
            <person name="Haridas S."/>
            <person name="Kuo A."/>
            <person name="Salamov A."/>
            <person name="Ahrendt S.R."/>
            <person name="Lipzen A."/>
            <person name="Sullivan W."/>
            <person name="Andreopoulos W.B."/>
            <person name="Clum A."/>
            <person name="Lindquist E."/>
            <person name="Daum C."/>
            <person name="Ramamoorthy G.K."/>
            <person name="Gryganskyi A."/>
            <person name="Culley D."/>
            <person name="Magnuson J.K."/>
            <person name="James T.Y."/>
            <person name="O'Malley M.A."/>
            <person name="Stajich J.E."/>
            <person name="Spatafora J.W."/>
            <person name="Visel A."/>
            <person name="Grigoriev I.V."/>
        </authorList>
    </citation>
    <scope>NUCLEOTIDE SEQUENCE [LARGE SCALE GENOMIC DNA]</scope>
    <source>
        <strain evidence="7 8">CBS 115471</strain>
    </source>
</reference>
<dbReference type="Pfam" id="PF03098">
    <property type="entry name" value="An_peroxidase"/>
    <property type="match status" value="1"/>
</dbReference>
<dbReference type="InterPro" id="IPR010255">
    <property type="entry name" value="Haem_peroxidase_sf"/>
</dbReference>
<dbReference type="PRINTS" id="PR00359">
    <property type="entry name" value="BP450"/>
</dbReference>
<dbReference type="InterPro" id="IPR050783">
    <property type="entry name" value="Oxylipin_biosynth_metab"/>
</dbReference>
<keyword evidence="6" id="KW-0408">Iron</keyword>
<dbReference type="SUPFAM" id="SSF48113">
    <property type="entry name" value="Heme-dependent peroxidases"/>
    <property type="match status" value="1"/>
</dbReference>
<comment type="similarity">
    <text evidence="1">Belongs to the cytochrome P450 family.</text>
</comment>
<keyword evidence="8" id="KW-1185">Reference proteome</keyword>
<dbReference type="GO" id="GO:0004497">
    <property type="term" value="F:monooxygenase activity"/>
    <property type="evidence" value="ECO:0007669"/>
    <property type="project" value="InterPro"/>
</dbReference>
<evidence type="ECO:0000256" key="1">
    <source>
        <dbReference type="ARBA" id="ARBA00010617"/>
    </source>
</evidence>
<keyword evidence="7" id="KW-0575">Peroxidase</keyword>
<dbReference type="SUPFAM" id="SSF48264">
    <property type="entry name" value="Cytochrome P450"/>
    <property type="match status" value="1"/>
</dbReference>
<evidence type="ECO:0000256" key="3">
    <source>
        <dbReference type="ARBA" id="ARBA00022723"/>
    </source>
</evidence>
<dbReference type="InterPro" id="IPR002397">
    <property type="entry name" value="Cyt_P450_B"/>
</dbReference>
<evidence type="ECO:0000313" key="8">
    <source>
        <dbReference type="Proteomes" id="UP000193144"/>
    </source>
</evidence>
<dbReference type="InterPro" id="IPR036396">
    <property type="entry name" value="Cyt_P450_sf"/>
</dbReference>
<dbReference type="GO" id="GO:0006631">
    <property type="term" value="P:fatty acid metabolic process"/>
    <property type="evidence" value="ECO:0007669"/>
    <property type="project" value="UniProtKB-ARBA"/>
</dbReference>
<dbReference type="PROSITE" id="PS50292">
    <property type="entry name" value="PEROXIDASE_3"/>
    <property type="match status" value="1"/>
</dbReference>
<dbReference type="PANTHER" id="PTHR11903:SF37">
    <property type="entry name" value="PSI-PRODUCING OXYGENASE A"/>
    <property type="match status" value="1"/>
</dbReference>
<dbReference type="Proteomes" id="UP000193144">
    <property type="component" value="Unassembled WGS sequence"/>
</dbReference>